<evidence type="ECO:0000313" key="4">
    <source>
        <dbReference type="Proteomes" id="UP000181860"/>
    </source>
</evidence>
<reference evidence="3" key="3">
    <citation type="submission" date="2023-04" db="EMBL/GenBank/DDBJ databases">
        <authorList>
            <person name="Wang Y."/>
        </authorList>
    </citation>
    <scope>NUCLEOTIDE SEQUENCE</scope>
    <source>
        <strain evidence="3">ZW18</strain>
    </source>
</reference>
<dbReference type="EMBL" id="FMXC01000010">
    <property type="protein sequence ID" value="SDA52862.1"/>
    <property type="molecule type" value="Genomic_DNA"/>
</dbReference>
<dbReference type="Gene3D" id="3.10.450.40">
    <property type="match status" value="2"/>
</dbReference>
<dbReference type="Proteomes" id="UP001242513">
    <property type="component" value="Chromosome"/>
</dbReference>
<dbReference type="Proteomes" id="UP000181860">
    <property type="component" value="Unassembled WGS sequence"/>
</dbReference>
<feature type="domain" description="PepSY" evidence="1">
    <location>
        <begin position="140"/>
        <end position="195"/>
    </location>
</feature>
<evidence type="ECO:0000313" key="2">
    <source>
        <dbReference type="EMBL" id="SDA52862.1"/>
    </source>
</evidence>
<accession>A0AAX3UDJ4</accession>
<protein>
    <submittedName>
        <fullName evidence="3">PepSY domain-containing protein</fullName>
    </submittedName>
    <submittedName>
        <fullName evidence="2">Uncharacterized membrane protein YkoI</fullName>
    </submittedName>
</protein>
<proteinExistence type="predicted"/>
<name>A0AAX3UDJ4_9LACO</name>
<dbReference type="AlphaFoldDB" id="A0AAX3UDJ4"/>
<dbReference type="Pfam" id="PF03413">
    <property type="entry name" value="PepSY"/>
    <property type="match status" value="2"/>
</dbReference>
<reference evidence="2 4" key="1">
    <citation type="submission" date="2016-10" db="EMBL/GenBank/DDBJ databases">
        <authorList>
            <person name="Varghese N."/>
            <person name="Submissions S."/>
        </authorList>
    </citation>
    <scope>NUCLEOTIDE SEQUENCE [LARGE SCALE GENOMIC DNA]</scope>
    <source>
        <strain evidence="2 4">ATCC 43761</strain>
    </source>
</reference>
<evidence type="ECO:0000313" key="3">
    <source>
        <dbReference type="EMBL" id="WGO85600.1"/>
    </source>
</evidence>
<dbReference type="GeneID" id="72687599"/>
<reference evidence="3" key="2">
    <citation type="journal article" date="2022" name="Food Funct.">
        <title>Lactobacillus kefiranofaciens ZW18 from Kefir enhances the anti-tumor effect of anti-programmed cell death 1 (PD-1) immunotherapy by modulating the gut microbiota.</title>
        <authorList>
            <person name="Zhao J."/>
            <person name="Wang Y."/>
            <person name="Wang J."/>
            <person name="Lv M."/>
            <person name="Zhou C."/>
            <person name="Jia L."/>
            <person name="Geng W."/>
        </authorList>
    </citation>
    <scope>NUCLEOTIDE SEQUENCE</scope>
    <source>
        <strain evidence="3">ZW18</strain>
    </source>
</reference>
<feature type="domain" description="PepSY" evidence="1">
    <location>
        <begin position="62"/>
        <end position="119"/>
    </location>
</feature>
<gene>
    <name evidence="3" type="ORF">QEJ78_09685</name>
    <name evidence="2" type="ORF">SAMN02983011_01147</name>
</gene>
<sequence>MKKFFLIIASMIAGIAIGISGTLIFNARQPEKPSNFTVRTINSVTKTQNVNYSSDRLPAIHVSQKDAVQKFKSLYSSAKIKSISLTLRDNIYLYNITGYDNLKDCSIQIDATNNKILGQSTQIFDYDYDDETTLNLNKTISRSRANKIANQEIGGGTPIFWELTDDNDRAIWKVNLVQHGQKRTVKIDARNGDVI</sequence>
<dbReference type="RefSeq" id="WP_013854710.1">
    <property type="nucleotide sequence ID" value="NZ_CP061341.1"/>
</dbReference>
<dbReference type="EMBL" id="CP123735">
    <property type="protein sequence ID" value="WGO85600.1"/>
    <property type="molecule type" value="Genomic_DNA"/>
</dbReference>
<evidence type="ECO:0000259" key="1">
    <source>
        <dbReference type="Pfam" id="PF03413"/>
    </source>
</evidence>
<evidence type="ECO:0000313" key="5">
    <source>
        <dbReference type="Proteomes" id="UP001242513"/>
    </source>
</evidence>
<keyword evidence="4" id="KW-1185">Reference proteome</keyword>
<dbReference type="InterPro" id="IPR025711">
    <property type="entry name" value="PepSY"/>
</dbReference>
<organism evidence="3 5">
    <name type="scientific">Lactobacillus kefiranofaciens</name>
    <dbReference type="NCBI Taxonomy" id="267818"/>
    <lineage>
        <taxon>Bacteria</taxon>
        <taxon>Bacillati</taxon>
        <taxon>Bacillota</taxon>
        <taxon>Bacilli</taxon>
        <taxon>Lactobacillales</taxon>
        <taxon>Lactobacillaceae</taxon>
        <taxon>Lactobacillus</taxon>
    </lineage>
</organism>